<comment type="caution">
    <text evidence="3">The sequence shown here is derived from an EMBL/GenBank/DDBJ whole genome shotgun (WGS) entry which is preliminary data.</text>
</comment>
<evidence type="ECO:0000313" key="3">
    <source>
        <dbReference type="EMBL" id="TPE54302.1"/>
    </source>
</evidence>
<feature type="transmembrane region" description="Helical" evidence="2">
    <location>
        <begin position="476"/>
        <end position="498"/>
    </location>
</feature>
<reference evidence="3 4" key="1">
    <citation type="submission" date="2019-06" db="EMBL/GenBank/DDBJ databases">
        <title>A novel bacterium of genus Marinomonas, isolated from coastal sand.</title>
        <authorList>
            <person name="Huang H."/>
            <person name="Mo K."/>
            <person name="Hu Y."/>
        </authorList>
    </citation>
    <scope>NUCLEOTIDE SEQUENCE [LARGE SCALE GENOMIC DNA]</scope>
    <source>
        <strain evidence="3 4">HB171799</strain>
    </source>
</reference>
<dbReference type="Proteomes" id="UP000315901">
    <property type="component" value="Unassembled WGS sequence"/>
</dbReference>
<keyword evidence="4" id="KW-1185">Reference proteome</keyword>
<proteinExistence type="predicted"/>
<protein>
    <submittedName>
        <fullName evidence="3">Uncharacterized protein</fullName>
    </submittedName>
</protein>
<evidence type="ECO:0000313" key="4">
    <source>
        <dbReference type="Proteomes" id="UP000315901"/>
    </source>
</evidence>
<evidence type="ECO:0000256" key="1">
    <source>
        <dbReference type="SAM" id="Coils"/>
    </source>
</evidence>
<sequence>MEQFPQTRDDEIDLAELFAKLWRKRLVVVLVALLGFLAGGAVFLKSWMAQPLENQAAVELRFNFNGVQDGRYPNGQPFSINDIISTNVLNKVFEQKNLAQYGLTQQDFASAVSIAPFSTNREFIEARFKDALSAKNITPAEIAELNDNYSRELNASTRRFAKLSLSLPASVAISTSTQVDILGAIPQTWANEAVESYGVLNISNAKPNEFDSGLVEGYEYLISTRYLADYLDMLKGILKTLAADDVARLQVDPETGATVSTLENDLGDVKAFHLDVLTRAFSISPVAKDLNEAKFYLNNEILSKEEQLDETQRRAVVLQDAYNRYINGEQDLKMPGAASSASQNITAQYGDEFLTRLMSIGDQLSDAKFKQALLNRSLELRLEAENISTDISRLKRNLAQFDQAKNQTTSDIDEARVRKEISYVSEKLQSTKASIERIAALRADRILGQSSSLYALNSEPVVVNNFMAQVKALVKFAGLGLVAGLFIGLFAALMLAVVRK</sequence>
<keyword evidence="1" id="KW-0175">Coiled coil</keyword>
<keyword evidence="2" id="KW-1133">Transmembrane helix</keyword>
<dbReference type="RefSeq" id="WP_140587573.1">
    <property type="nucleotide sequence ID" value="NZ_VFRR01000006.1"/>
</dbReference>
<keyword evidence="2" id="KW-0812">Transmembrane</keyword>
<keyword evidence="2" id="KW-0472">Membrane</keyword>
<evidence type="ECO:0000256" key="2">
    <source>
        <dbReference type="SAM" id="Phobius"/>
    </source>
</evidence>
<feature type="transmembrane region" description="Helical" evidence="2">
    <location>
        <begin position="26"/>
        <end position="48"/>
    </location>
</feature>
<dbReference type="AlphaFoldDB" id="A0A501WZL3"/>
<feature type="coiled-coil region" evidence="1">
    <location>
        <begin position="384"/>
        <end position="411"/>
    </location>
</feature>
<dbReference type="OrthoDB" id="5699849at2"/>
<name>A0A501WZL3_9GAMM</name>
<gene>
    <name evidence="3" type="ORF">FJM67_04980</name>
</gene>
<accession>A0A501WZL3</accession>
<organism evidence="3 4">
    <name type="scientific">Maribrevibacterium harenarium</name>
    <dbReference type="NCBI Taxonomy" id="2589817"/>
    <lineage>
        <taxon>Bacteria</taxon>
        <taxon>Pseudomonadati</taxon>
        <taxon>Pseudomonadota</taxon>
        <taxon>Gammaproteobacteria</taxon>
        <taxon>Oceanospirillales</taxon>
        <taxon>Oceanospirillaceae</taxon>
        <taxon>Maribrevibacterium</taxon>
    </lineage>
</organism>
<dbReference type="EMBL" id="VFRR01000006">
    <property type="protein sequence ID" value="TPE54302.1"/>
    <property type="molecule type" value="Genomic_DNA"/>
</dbReference>